<keyword evidence="2" id="KW-1185">Reference proteome</keyword>
<gene>
    <name evidence="1" type="ORF">H5410_003197</name>
</gene>
<reference evidence="1 2" key="1">
    <citation type="submission" date="2020-09" db="EMBL/GenBank/DDBJ databases">
        <title>De no assembly of potato wild relative species, Solanum commersonii.</title>
        <authorList>
            <person name="Cho K."/>
        </authorList>
    </citation>
    <scope>NUCLEOTIDE SEQUENCE [LARGE SCALE GENOMIC DNA]</scope>
    <source>
        <strain evidence="1">LZ3.2</strain>
        <tissue evidence="1">Leaf</tissue>
    </source>
</reference>
<protein>
    <submittedName>
        <fullName evidence="1">Uncharacterized protein</fullName>
    </submittedName>
</protein>
<accession>A0A9J6B4D3</accession>
<dbReference type="AlphaFoldDB" id="A0A9J6B4D3"/>
<dbReference type="OrthoDB" id="1839683at2759"/>
<evidence type="ECO:0000313" key="2">
    <source>
        <dbReference type="Proteomes" id="UP000824120"/>
    </source>
</evidence>
<dbReference type="PANTHER" id="PTHR34052">
    <property type="entry name" value="GLYCINE-RICH PROTEIN-LIKE"/>
    <property type="match status" value="1"/>
</dbReference>
<proteinExistence type="predicted"/>
<sequence length="85" mass="9905">MLLMRPQINSLFEVKRISITASTLWIKSNPPNSNGTRFPHSMYLFPNNWSFINCDFKKAKRLENPSEGIQCKTGNMKFDVMNLKH</sequence>
<dbReference type="PANTHER" id="PTHR34052:SF7">
    <property type="entry name" value="PHYTOCYANIN DOMAIN-CONTAINING PROTEIN"/>
    <property type="match status" value="1"/>
</dbReference>
<comment type="caution">
    <text evidence="1">The sequence shown here is derived from an EMBL/GenBank/DDBJ whole genome shotgun (WGS) entry which is preliminary data.</text>
</comment>
<name>A0A9J6B4D3_SOLCO</name>
<evidence type="ECO:0000313" key="1">
    <source>
        <dbReference type="EMBL" id="KAG5631480.1"/>
    </source>
</evidence>
<dbReference type="Proteomes" id="UP000824120">
    <property type="component" value="Chromosome 1"/>
</dbReference>
<organism evidence="1 2">
    <name type="scientific">Solanum commersonii</name>
    <name type="common">Commerson's wild potato</name>
    <name type="synonym">Commerson's nightshade</name>
    <dbReference type="NCBI Taxonomy" id="4109"/>
    <lineage>
        <taxon>Eukaryota</taxon>
        <taxon>Viridiplantae</taxon>
        <taxon>Streptophyta</taxon>
        <taxon>Embryophyta</taxon>
        <taxon>Tracheophyta</taxon>
        <taxon>Spermatophyta</taxon>
        <taxon>Magnoliopsida</taxon>
        <taxon>eudicotyledons</taxon>
        <taxon>Gunneridae</taxon>
        <taxon>Pentapetalae</taxon>
        <taxon>asterids</taxon>
        <taxon>lamiids</taxon>
        <taxon>Solanales</taxon>
        <taxon>Solanaceae</taxon>
        <taxon>Solanoideae</taxon>
        <taxon>Solaneae</taxon>
        <taxon>Solanum</taxon>
    </lineage>
</organism>
<dbReference type="EMBL" id="JACXVP010000001">
    <property type="protein sequence ID" value="KAG5631480.1"/>
    <property type="molecule type" value="Genomic_DNA"/>
</dbReference>